<reference evidence="1 2" key="1">
    <citation type="journal article" date="2019" name="ISME J.">
        <title>Deianiraea, an extracellular bacterium associated with the ciliate Paramecium, suggests an alternative scenario for the evolution of Rickettsiales.</title>
        <authorList>
            <person name="Castelli M."/>
            <person name="Sabaneyeva E."/>
            <person name="Lanzoni O."/>
            <person name="Lebedeva N."/>
            <person name="Floriano A.M."/>
            <person name="Gaiarsa S."/>
            <person name="Benken K."/>
            <person name="Modeo L."/>
            <person name="Bandi C."/>
            <person name="Potekhin A."/>
            <person name="Sassera D."/>
            <person name="Petroni G."/>
        </authorList>
    </citation>
    <scope>NUCLEOTIDE SEQUENCE [LARGE SCALE GENOMIC DNA]</scope>
    <source>
        <strain evidence="1">CyL4-1</strain>
    </source>
</reference>
<proteinExistence type="predicted"/>
<keyword evidence="2" id="KW-1185">Reference proteome</keyword>
<gene>
    <name evidence="1" type="ORF">Deia_00713</name>
</gene>
<sequence>MMQISKISDAIYFFNQRDLENFTRIVNNLAI</sequence>
<dbReference type="EMBL" id="CP029077">
    <property type="protein sequence ID" value="QED23504.1"/>
    <property type="molecule type" value="Genomic_DNA"/>
</dbReference>
<name>A0A5B8XH43_9RICK</name>
<accession>A0A5B8XH43</accession>
<dbReference type="Proteomes" id="UP000321934">
    <property type="component" value="Chromosome"/>
</dbReference>
<evidence type="ECO:0000313" key="2">
    <source>
        <dbReference type="Proteomes" id="UP000321934"/>
    </source>
</evidence>
<dbReference type="AlphaFoldDB" id="A0A5B8XH43"/>
<organism evidence="1 2">
    <name type="scientific">Candidatus Deianiraea vastatrix</name>
    <dbReference type="NCBI Taxonomy" id="2163644"/>
    <lineage>
        <taxon>Bacteria</taxon>
        <taxon>Pseudomonadati</taxon>
        <taxon>Pseudomonadota</taxon>
        <taxon>Alphaproteobacteria</taxon>
        <taxon>Rickettsiales</taxon>
        <taxon>Candidatus Deianiraeaceae</taxon>
        <taxon>Candidatus Deianiraea</taxon>
    </lineage>
</organism>
<evidence type="ECO:0000313" key="1">
    <source>
        <dbReference type="EMBL" id="QED23504.1"/>
    </source>
</evidence>
<protein>
    <submittedName>
        <fullName evidence="1">Uncharacterized protein</fullName>
    </submittedName>
</protein>